<dbReference type="InterPro" id="IPR014719">
    <property type="entry name" value="Ribosomal_bL12_C/ClpS-like"/>
</dbReference>
<organism evidence="2 3">
    <name type="scientific">Riemerella columbipharyngis</name>
    <dbReference type="NCBI Taxonomy" id="1071918"/>
    <lineage>
        <taxon>Bacteria</taxon>
        <taxon>Pseudomonadati</taxon>
        <taxon>Bacteroidota</taxon>
        <taxon>Flavobacteriia</taxon>
        <taxon>Flavobacteriales</taxon>
        <taxon>Weeksellaceae</taxon>
        <taxon>Riemerella</taxon>
    </lineage>
</organism>
<evidence type="ECO:0000313" key="3">
    <source>
        <dbReference type="Proteomes" id="UP000198517"/>
    </source>
</evidence>
<dbReference type="GO" id="GO:0006508">
    <property type="term" value="P:proteolysis"/>
    <property type="evidence" value="ECO:0007669"/>
    <property type="project" value="UniProtKB-KW"/>
</dbReference>
<proteinExistence type="predicted"/>
<dbReference type="Pfam" id="PF02617">
    <property type="entry name" value="ClpS"/>
    <property type="match status" value="1"/>
</dbReference>
<dbReference type="SUPFAM" id="SSF54736">
    <property type="entry name" value="ClpS-like"/>
    <property type="match status" value="1"/>
</dbReference>
<keyword evidence="3" id="KW-1185">Reference proteome</keyword>
<evidence type="ECO:0000259" key="1">
    <source>
        <dbReference type="Pfam" id="PF02617"/>
    </source>
</evidence>
<feature type="domain" description="Adaptor protein ClpS core" evidence="1">
    <location>
        <begin position="32"/>
        <end position="94"/>
    </location>
</feature>
<keyword evidence="2" id="KW-0378">Hydrolase</keyword>
<gene>
    <name evidence="2" type="ORF">SAMN05421544_12117</name>
</gene>
<protein>
    <submittedName>
        <fullName evidence="2">ATP-dependent Clp protease adaptor protein ClpS</fullName>
    </submittedName>
</protein>
<name>A0A1G7FC63_9FLAO</name>
<evidence type="ECO:0000313" key="2">
    <source>
        <dbReference type="EMBL" id="SDE73065.1"/>
    </source>
</evidence>
<accession>A0A1G7FC63</accession>
<dbReference type="GO" id="GO:0008233">
    <property type="term" value="F:peptidase activity"/>
    <property type="evidence" value="ECO:0007669"/>
    <property type="project" value="UniProtKB-KW"/>
</dbReference>
<dbReference type="GO" id="GO:0030163">
    <property type="term" value="P:protein catabolic process"/>
    <property type="evidence" value="ECO:0007669"/>
    <property type="project" value="InterPro"/>
</dbReference>
<dbReference type="InterPro" id="IPR003769">
    <property type="entry name" value="ClpS_core"/>
</dbReference>
<keyword evidence="2" id="KW-0645">Protease</keyword>
<sequence>MKSKALQISLSEGTKCDVKEQIEALDTSETPNLIVYNDDFHTFDYVIQCLMDICKHTHIQAEQCTMLIHYKGKCVVKTATYGVLKPMKAELSLRGLKCGIS</sequence>
<reference evidence="2 3" key="1">
    <citation type="submission" date="2016-10" db="EMBL/GenBank/DDBJ databases">
        <authorList>
            <person name="de Groot N.N."/>
        </authorList>
    </citation>
    <scope>NUCLEOTIDE SEQUENCE [LARGE SCALE GENOMIC DNA]</scope>
    <source>
        <strain evidence="2 3">DSM 24015</strain>
    </source>
</reference>
<dbReference type="RefSeq" id="WP_092737818.1">
    <property type="nucleotide sequence ID" value="NZ_FNAS01000021.1"/>
</dbReference>
<dbReference type="OrthoDB" id="598046at2"/>
<dbReference type="Gene3D" id="3.30.1390.10">
    <property type="match status" value="1"/>
</dbReference>
<dbReference type="Proteomes" id="UP000198517">
    <property type="component" value="Unassembled WGS sequence"/>
</dbReference>
<dbReference type="EMBL" id="FNAS01000021">
    <property type="protein sequence ID" value="SDE73065.1"/>
    <property type="molecule type" value="Genomic_DNA"/>
</dbReference>
<dbReference type="STRING" id="1071918.SAMN05421544_12117"/>
<dbReference type="AlphaFoldDB" id="A0A1G7FC63"/>